<dbReference type="FunFam" id="3.30.300.30:FF:000010">
    <property type="entry name" value="Enterobactin synthetase component F"/>
    <property type="match status" value="1"/>
</dbReference>
<feature type="domain" description="Carrier" evidence="5">
    <location>
        <begin position="180"/>
        <end position="255"/>
    </location>
</feature>
<dbReference type="Gene3D" id="1.10.1200.10">
    <property type="entry name" value="ACP-like"/>
    <property type="match status" value="1"/>
</dbReference>
<proteinExistence type="inferred from homology"/>
<comment type="cofactor">
    <cofactor evidence="1">
        <name>pantetheine 4'-phosphate</name>
        <dbReference type="ChEBI" id="CHEBI:47942"/>
    </cofactor>
</comment>
<evidence type="ECO:0000256" key="1">
    <source>
        <dbReference type="ARBA" id="ARBA00001957"/>
    </source>
</evidence>
<dbReference type="PROSITE" id="PS00012">
    <property type="entry name" value="PHOSPHOPANTETHEINE"/>
    <property type="match status" value="1"/>
</dbReference>
<dbReference type="InterPro" id="IPR042099">
    <property type="entry name" value="ANL_N_sf"/>
</dbReference>
<dbReference type="EMBL" id="JACDQQ010001040">
    <property type="protein sequence ID" value="MBA0085466.1"/>
    <property type="molecule type" value="Genomic_DNA"/>
</dbReference>
<dbReference type="GO" id="GO:0005829">
    <property type="term" value="C:cytosol"/>
    <property type="evidence" value="ECO:0007669"/>
    <property type="project" value="TreeGrafter"/>
</dbReference>
<dbReference type="PROSITE" id="PS50075">
    <property type="entry name" value="CARRIER"/>
    <property type="match status" value="1"/>
</dbReference>
<feature type="non-terminal residue" evidence="6">
    <location>
        <position position="367"/>
    </location>
</feature>
<dbReference type="GO" id="GO:0044550">
    <property type="term" value="P:secondary metabolite biosynthetic process"/>
    <property type="evidence" value="ECO:0007669"/>
    <property type="project" value="TreeGrafter"/>
</dbReference>
<dbReference type="InterPro" id="IPR045851">
    <property type="entry name" value="AMP-bd_C_sf"/>
</dbReference>
<dbReference type="SUPFAM" id="SSF56801">
    <property type="entry name" value="Acetyl-CoA synthetase-like"/>
    <property type="match status" value="1"/>
</dbReference>
<dbReference type="Pfam" id="PF00550">
    <property type="entry name" value="PP-binding"/>
    <property type="match status" value="1"/>
</dbReference>
<evidence type="ECO:0000313" key="7">
    <source>
        <dbReference type="Proteomes" id="UP000567293"/>
    </source>
</evidence>
<feature type="non-terminal residue" evidence="6">
    <location>
        <position position="1"/>
    </location>
</feature>
<dbReference type="InterPro" id="IPR025110">
    <property type="entry name" value="AMP-bd_C"/>
</dbReference>
<sequence length="367" mass="40541">HGEPAPIGATGELYIGGAGVARGYLNRPELTAERFLPDPFSAHPRARMYRTGDLGRFRLDGQIEYLGRNDHQVKIRGFRIELGEIEARLGEHPSVREAVVLAREDSPGDRRLVAYVTPGSGDGIDVEALRLHLSARLPEYMVPAAYVSLVSLPLTPNGKLDRKALPAPDADAYVTRGYEAPVGELETRLAQIWQEVLNVDRVGRHDNFFELGGHSLLAVRVISRLRAALQNDVGIKDLFAFPVLAAFAQVVKGAVPSELSPITPVSREDALPLSFAQQRLWFLAQMEGVSAAYHMPAALRLSGQLDRKALERALDRIVWRHEALRTTFENVGGQPRQRIAPAESGFALQQHDLSGHAEAAWELERRK</sequence>
<dbReference type="PANTHER" id="PTHR45527:SF14">
    <property type="entry name" value="PLIPASTATIN SYNTHASE SUBUNIT B"/>
    <property type="match status" value="1"/>
</dbReference>
<dbReference type="Pfam" id="PF00668">
    <property type="entry name" value="Condensation"/>
    <property type="match status" value="1"/>
</dbReference>
<dbReference type="Pfam" id="PF13193">
    <property type="entry name" value="AMP-binding_C"/>
    <property type="match status" value="1"/>
</dbReference>
<dbReference type="InterPro" id="IPR006162">
    <property type="entry name" value="Ppantetheine_attach_site"/>
</dbReference>
<keyword evidence="7" id="KW-1185">Reference proteome</keyword>
<evidence type="ECO:0000256" key="2">
    <source>
        <dbReference type="ARBA" id="ARBA00006432"/>
    </source>
</evidence>
<accession>A0A7V8NQ92</accession>
<dbReference type="GO" id="GO:0003824">
    <property type="term" value="F:catalytic activity"/>
    <property type="evidence" value="ECO:0007669"/>
    <property type="project" value="InterPro"/>
</dbReference>
<keyword evidence="3" id="KW-0596">Phosphopantetheine</keyword>
<dbReference type="InterPro" id="IPR023213">
    <property type="entry name" value="CAT-like_dom_sf"/>
</dbReference>
<dbReference type="SUPFAM" id="SSF47336">
    <property type="entry name" value="ACP-like"/>
    <property type="match status" value="1"/>
</dbReference>
<gene>
    <name evidence="6" type="ORF">HRJ53_10755</name>
</gene>
<dbReference type="Proteomes" id="UP000567293">
    <property type="component" value="Unassembled WGS sequence"/>
</dbReference>
<dbReference type="InterPro" id="IPR001242">
    <property type="entry name" value="Condensation_dom"/>
</dbReference>
<protein>
    <submittedName>
        <fullName evidence="6">AMP-binding protein</fullName>
    </submittedName>
</protein>
<dbReference type="FunFam" id="1.10.1200.10:FF:000005">
    <property type="entry name" value="Nonribosomal peptide synthetase 1"/>
    <property type="match status" value="1"/>
</dbReference>
<organism evidence="6 7">
    <name type="scientific">Candidatus Acidiferrum panamense</name>
    <dbReference type="NCBI Taxonomy" id="2741543"/>
    <lineage>
        <taxon>Bacteria</taxon>
        <taxon>Pseudomonadati</taxon>
        <taxon>Acidobacteriota</taxon>
        <taxon>Terriglobia</taxon>
        <taxon>Candidatus Acidiferrales</taxon>
        <taxon>Candidatus Acidiferrum</taxon>
    </lineage>
</organism>
<comment type="similarity">
    <text evidence="2">Belongs to the ATP-dependent AMP-binding enzyme family.</text>
</comment>
<dbReference type="SUPFAM" id="SSF52777">
    <property type="entry name" value="CoA-dependent acyltransferases"/>
    <property type="match status" value="1"/>
</dbReference>
<name>A0A7V8NQ92_9BACT</name>
<dbReference type="AlphaFoldDB" id="A0A7V8NQ92"/>
<evidence type="ECO:0000313" key="6">
    <source>
        <dbReference type="EMBL" id="MBA0085466.1"/>
    </source>
</evidence>
<dbReference type="Gene3D" id="3.30.300.30">
    <property type="match status" value="1"/>
</dbReference>
<dbReference type="Gene3D" id="3.40.50.12780">
    <property type="entry name" value="N-terminal domain of ligase-like"/>
    <property type="match status" value="1"/>
</dbReference>
<dbReference type="InterPro" id="IPR009081">
    <property type="entry name" value="PP-bd_ACP"/>
</dbReference>
<dbReference type="GO" id="GO:0031177">
    <property type="term" value="F:phosphopantetheine binding"/>
    <property type="evidence" value="ECO:0007669"/>
    <property type="project" value="TreeGrafter"/>
</dbReference>
<comment type="caution">
    <text evidence="6">The sequence shown here is derived from an EMBL/GenBank/DDBJ whole genome shotgun (WGS) entry which is preliminary data.</text>
</comment>
<keyword evidence="4" id="KW-0597">Phosphoprotein</keyword>
<evidence type="ECO:0000259" key="5">
    <source>
        <dbReference type="PROSITE" id="PS50075"/>
    </source>
</evidence>
<reference evidence="6" key="1">
    <citation type="submission" date="2020-06" db="EMBL/GenBank/DDBJ databases">
        <title>Legume-microbial interactions unlock mineral nutrients during tropical forest succession.</title>
        <authorList>
            <person name="Epihov D.Z."/>
        </authorList>
    </citation>
    <scope>NUCLEOTIDE SEQUENCE [LARGE SCALE GENOMIC DNA]</scope>
    <source>
        <strain evidence="6">Pan2503</strain>
    </source>
</reference>
<evidence type="ECO:0000256" key="4">
    <source>
        <dbReference type="ARBA" id="ARBA00022553"/>
    </source>
</evidence>
<dbReference type="PANTHER" id="PTHR45527">
    <property type="entry name" value="NONRIBOSOMAL PEPTIDE SYNTHETASE"/>
    <property type="match status" value="1"/>
</dbReference>
<dbReference type="InterPro" id="IPR036736">
    <property type="entry name" value="ACP-like_sf"/>
</dbReference>
<dbReference type="GO" id="GO:0043041">
    <property type="term" value="P:amino acid activation for nonribosomal peptide biosynthetic process"/>
    <property type="evidence" value="ECO:0007669"/>
    <property type="project" value="TreeGrafter"/>
</dbReference>
<evidence type="ECO:0000256" key="3">
    <source>
        <dbReference type="ARBA" id="ARBA00022450"/>
    </source>
</evidence>
<dbReference type="Gene3D" id="3.30.559.10">
    <property type="entry name" value="Chloramphenicol acetyltransferase-like domain"/>
    <property type="match status" value="1"/>
</dbReference>